<dbReference type="SUPFAM" id="SSF53032">
    <property type="entry name" value="tRNA-intron endonuclease catalytic domain-like"/>
    <property type="match status" value="2"/>
</dbReference>
<evidence type="ECO:0000256" key="3">
    <source>
        <dbReference type="ARBA" id="ARBA00024798"/>
    </source>
</evidence>
<dbReference type="SUPFAM" id="SSF55267">
    <property type="entry name" value="tRNA-intron endonuclease N-terminal domain-like"/>
    <property type="match status" value="2"/>
</dbReference>
<dbReference type="GO" id="GO:0006388">
    <property type="term" value="P:tRNA splicing, via endonucleolytic cleavage and ligation"/>
    <property type="evidence" value="ECO:0007669"/>
    <property type="project" value="UniProtKB-UniRule"/>
</dbReference>
<evidence type="ECO:0000259" key="5">
    <source>
        <dbReference type="Pfam" id="PF01974"/>
    </source>
</evidence>
<dbReference type="InterPro" id="IPR036740">
    <property type="entry name" value="tRNA_intron_Endonuc_N_sf"/>
</dbReference>
<dbReference type="GO" id="GO:0000213">
    <property type="term" value="F:tRNA-intron lyase activity"/>
    <property type="evidence" value="ECO:0007669"/>
    <property type="project" value="UniProtKB-UniRule"/>
</dbReference>
<dbReference type="InterPro" id="IPR006678">
    <property type="entry name" value="tRNA_intron_Endonuc_N"/>
</dbReference>
<dbReference type="RefSeq" id="WP_267635643.1">
    <property type="nucleotide sequence ID" value="NZ_JAODIY010000001.1"/>
</dbReference>
<dbReference type="InterPro" id="IPR036167">
    <property type="entry name" value="tRNA_intron_Endo_cat-like_sf"/>
</dbReference>
<proteinExistence type="inferred from homology"/>
<gene>
    <name evidence="4 7" type="primary">endA</name>
    <name evidence="7" type="ORF">ACFQJ7_16415</name>
</gene>
<name>A0ABD5XES3_9EURY</name>
<evidence type="ECO:0000313" key="7">
    <source>
        <dbReference type="EMBL" id="MFC7127578.1"/>
    </source>
</evidence>
<comment type="catalytic activity">
    <reaction evidence="4">
        <text>pretRNA = a 3'-half-tRNA molecule with a 5'-OH end + a 5'-half-tRNA molecule with a 2',3'-cyclic phosphate end + an intron with a 2',3'-cyclic phosphate and a 5'-hydroxyl terminus.</text>
        <dbReference type="EC" id="4.6.1.16"/>
    </reaction>
</comment>
<dbReference type="Proteomes" id="UP001596414">
    <property type="component" value="Unassembled WGS sequence"/>
</dbReference>
<dbReference type="InterPro" id="IPR023516">
    <property type="entry name" value="tRNA_splic_arch_long"/>
</dbReference>
<dbReference type="AlphaFoldDB" id="A0ABD5XES3"/>
<sequence length="363" mass="40169">MNLTFDGTSVQGGNEARERFYDARGYGRPHDGGVDLAPVEVAHLLFRGDIESIHDSRPDSDDDVDFESLLASTAVSEVEFFVYKELRDRGFYLSPVRNTLNSTSGAAQTPVQFQVYPRGDGPWDDTIAYRVTAVSERATVDATTLCRLAYDSNGDTGGTAVLAVVDEESEVTYLELTEPTVTGSTDHDFPPFAGRLLSDRVLVPEPPTELHERAFYGQPLDRDDEPVQLSLIEAASLSNRGLLSLDADGPAEDSAEIIDRGREVEGERFDRRLCVYNALRTADIVPKTGFKFGADFRTYANVESVDNLGHSEFLVRALPPAHSFVPRDLSLDVRLAHGVRKRMLFAFTSDDDIDWLSVERLTP</sequence>
<dbReference type="Gene3D" id="3.40.1170.20">
    <property type="entry name" value="tRNA intron endonuclease, N-terminal domain"/>
    <property type="match status" value="2"/>
</dbReference>
<dbReference type="InterPro" id="IPR011856">
    <property type="entry name" value="tRNA_endonuc-like_dom_sf"/>
</dbReference>
<comment type="function">
    <text evidence="3">Endonuclease that removes tRNA introns. Cleaves pre-tRNA at the 5'- and 3'-splice sites to release the intron. The products are an intron and two tRNA half-molecules bearing 2',3' cyclic phosphate and 5'-OH termini. Recognizes a pseudosymmetric substrate in which 2 bulged loops of 3 bases are separated by a stem of 4 bp.</text>
</comment>
<reference evidence="7 8" key="1">
    <citation type="journal article" date="2014" name="Int. J. Syst. Evol. Microbiol.">
        <title>Complete genome sequence of Corynebacterium casei LMG S-19264T (=DSM 44701T), isolated from a smear-ripened cheese.</title>
        <authorList>
            <consortium name="US DOE Joint Genome Institute (JGI-PGF)"/>
            <person name="Walter F."/>
            <person name="Albersmeier A."/>
            <person name="Kalinowski J."/>
            <person name="Ruckert C."/>
        </authorList>
    </citation>
    <scope>NUCLEOTIDE SEQUENCE [LARGE SCALE GENOMIC DNA]</scope>
    <source>
        <strain evidence="7 8">CGMCC 4.7215</strain>
    </source>
</reference>
<dbReference type="HAMAP" id="MF_01834">
    <property type="entry name" value="EndA_long"/>
    <property type="match status" value="1"/>
</dbReference>
<dbReference type="InterPro" id="IPR006677">
    <property type="entry name" value="tRNA_intron_Endonuc_cat-like"/>
</dbReference>
<accession>A0ABD5XES3</accession>
<evidence type="ECO:0000256" key="2">
    <source>
        <dbReference type="ARBA" id="ARBA00023239"/>
    </source>
</evidence>
<dbReference type="InterPro" id="IPR006676">
    <property type="entry name" value="tRNA_splic"/>
</dbReference>
<dbReference type="NCBIfam" id="NF006794">
    <property type="entry name" value="PRK09300.1-1"/>
    <property type="match status" value="1"/>
</dbReference>
<comment type="similarity">
    <text evidence="4">Belongs to the tRNA-intron endonuclease family. Archaeal long subfamily.</text>
</comment>
<evidence type="ECO:0000256" key="1">
    <source>
        <dbReference type="ARBA" id="ARBA00022694"/>
    </source>
</evidence>
<organism evidence="7 8">
    <name type="scientific">Halovenus rubra</name>
    <dbReference type="NCBI Taxonomy" id="869890"/>
    <lineage>
        <taxon>Archaea</taxon>
        <taxon>Methanobacteriati</taxon>
        <taxon>Methanobacteriota</taxon>
        <taxon>Stenosarchaea group</taxon>
        <taxon>Halobacteria</taxon>
        <taxon>Halobacteriales</taxon>
        <taxon>Haloarculaceae</taxon>
        <taxon>Halovenus</taxon>
    </lineage>
</organism>
<comment type="function">
    <text evidence="4">Endonuclease that removes tRNA introns. Cleaves pre-tRNA at the 5' and 3' splice sites to release the intron. The products are an intron and two tRNA half-molecules bearing 2',3' cyclic phosphate and 5'-OH termini. Recognizes a pseudosymmetric substrate in which 2 bulged loops of 3 bases are separated by a stem of 4 bp.</text>
</comment>
<feature type="domain" description="tRNA intron endonuclease catalytic" evidence="5">
    <location>
        <begin position="269"/>
        <end position="355"/>
    </location>
</feature>
<feature type="active site" evidence="4">
    <location>
        <position position="341"/>
    </location>
</feature>
<feature type="domain" description="tRNA intron endonuclease N-terminal" evidence="6">
    <location>
        <begin position="194"/>
        <end position="249"/>
    </location>
</feature>
<feature type="active site" evidence="4">
    <location>
        <position position="299"/>
    </location>
</feature>
<dbReference type="EC" id="4.6.1.16" evidence="4"/>
<dbReference type="PANTHER" id="PTHR21227:SF0">
    <property type="entry name" value="TRNA-SPLICING ENDONUCLEASE SUBUNIT SEN2"/>
    <property type="match status" value="1"/>
</dbReference>
<dbReference type="EMBL" id="JBHSZQ010000051">
    <property type="protein sequence ID" value="MFC7127578.1"/>
    <property type="molecule type" value="Genomic_DNA"/>
</dbReference>
<dbReference type="NCBIfam" id="TIGR00324">
    <property type="entry name" value="endA"/>
    <property type="match status" value="1"/>
</dbReference>
<protein>
    <recommendedName>
        <fullName evidence="4">tRNA-splicing endonuclease</fullName>
        <ecNumber evidence="4">4.6.1.16</ecNumber>
    </recommendedName>
    <alternativeName>
        <fullName evidence="4">tRNA-intron endonuclease</fullName>
    </alternativeName>
</protein>
<dbReference type="Pfam" id="PF02778">
    <property type="entry name" value="tRNA_int_endo_N"/>
    <property type="match status" value="2"/>
</dbReference>
<keyword evidence="2 4" id="KW-0456">Lyase</keyword>
<dbReference type="Gene3D" id="3.40.1350.10">
    <property type="match status" value="2"/>
</dbReference>
<feature type="active site" evidence="4">
    <location>
        <position position="310"/>
    </location>
</feature>
<dbReference type="Pfam" id="PF01974">
    <property type="entry name" value="tRNA_int_endo"/>
    <property type="match status" value="1"/>
</dbReference>
<evidence type="ECO:0000259" key="6">
    <source>
        <dbReference type="Pfam" id="PF02778"/>
    </source>
</evidence>
<comment type="subunit">
    <text evidence="4">Homodimer.</text>
</comment>
<dbReference type="CDD" id="cd22363">
    <property type="entry name" value="tRNA-intron_lyase_C"/>
    <property type="match status" value="1"/>
</dbReference>
<evidence type="ECO:0000313" key="8">
    <source>
        <dbReference type="Proteomes" id="UP001596414"/>
    </source>
</evidence>
<dbReference type="PANTHER" id="PTHR21227">
    <property type="entry name" value="TRNA-SPLICING ENDONUCLEASE SUBUNIT SEN2"/>
    <property type="match status" value="1"/>
</dbReference>
<keyword evidence="1 4" id="KW-0819">tRNA processing</keyword>
<comment type="caution">
    <text evidence="7">The sequence shown here is derived from an EMBL/GenBank/DDBJ whole genome shotgun (WGS) entry which is preliminary data.</text>
</comment>
<feature type="domain" description="tRNA intron endonuclease N-terminal" evidence="6">
    <location>
        <begin position="4"/>
        <end position="60"/>
    </location>
</feature>
<evidence type="ECO:0000256" key="4">
    <source>
        <dbReference type="HAMAP-Rule" id="MF_01834"/>
    </source>
</evidence>